<accession>A0A0C2FLK0</accession>
<sequence length="71" mass="7818">LYFQATIPVLVPTSPSNGTSDSTSYRSTSPHRSLLSFHGYLSGSIGKPSRPELLLVCGLLLERKKLKDREN</sequence>
<feature type="non-terminal residue" evidence="1">
    <location>
        <position position="71"/>
    </location>
</feature>
<dbReference type="AlphaFoldDB" id="A0A0C2FLK0"/>
<keyword evidence="2" id="KW-1185">Reference proteome</keyword>
<reference evidence="1 2" key="1">
    <citation type="submission" date="2013-12" db="EMBL/GenBank/DDBJ databases">
        <title>Draft genome of the parsitic nematode Ancylostoma duodenale.</title>
        <authorList>
            <person name="Mitreva M."/>
        </authorList>
    </citation>
    <scope>NUCLEOTIDE SEQUENCE [LARGE SCALE GENOMIC DNA]</scope>
    <source>
        <strain evidence="1 2">Zhejiang</strain>
    </source>
</reference>
<proteinExistence type="predicted"/>
<organism evidence="1 2">
    <name type="scientific">Ancylostoma duodenale</name>
    <dbReference type="NCBI Taxonomy" id="51022"/>
    <lineage>
        <taxon>Eukaryota</taxon>
        <taxon>Metazoa</taxon>
        <taxon>Ecdysozoa</taxon>
        <taxon>Nematoda</taxon>
        <taxon>Chromadorea</taxon>
        <taxon>Rhabditida</taxon>
        <taxon>Rhabditina</taxon>
        <taxon>Rhabditomorpha</taxon>
        <taxon>Strongyloidea</taxon>
        <taxon>Ancylostomatidae</taxon>
        <taxon>Ancylostomatinae</taxon>
        <taxon>Ancylostoma</taxon>
    </lineage>
</organism>
<evidence type="ECO:0000313" key="2">
    <source>
        <dbReference type="Proteomes" id="UP000054047"/>
    </source>
</evidence>
<name>A0A0C2FLK0_9BILA</name>
<gene>
    <name evidence="1" type="ORF">ANCDUO_22287</name>
</gene>
<protein>
    <submittedName>
        <fullName evidence="1">Uncharacterized protein</fullName>
    </submittedName>
</protein>
<dbReference type="EMBL" id="KN767414">
    <property type="protein sequence ID" value="KIH47649.1"/>
    <property type="molecule type" value="Genomic_DNA"/>
</dbReference>
<dbReference type="Proteomes" id="UP000054047">
    <property type="component" value="Unassembled WGS sequence"/>
</dbReference>
<evidence type="ECO:0000313" key="1">
    <source>
        <dbReference type="EMBL" id="KIH47649.1"/>
    </source>
</evidence>
<feature type="non-terminal residue" evidence="1">
    <location>
        <position position="1"/>
    </location>
</feature>